<dbReference type="InterPro" id="IPR032675">
    <property type="entry name" value="LRR_dom_sf"/>
</dbReference>
<comment type="subcellular location">
    <subcellularLocation>
        <location evidence="1">Membrane</location>
        <topology evidence="1">Single-pass membrane protein</topology>
    </subcellularLocation>
</comment>
<keyword evidence="4" id="KW-0732">Signal</keyword>
<evidence type="ECO:0000256" key="4">
    <source>
        <dbReference type="ARBA" id="ARBA00022729"/>
    </source>
</evidence>
<evidence type="ECO:0000256" key="8">
    <source>
        <dbReference type="SAM" id="Phobius"/>
    </source>
</evidence>
<feature type="compositionally biased region" description="Basic and acidic residues" evidence="7">
    <location>
        <begin position="831"/>
        <end position="840"/>
    </location>
</feature>
<dbReference type="GO" id="GO:0007165">
    <property type="term" value="P:signal transduction"/>
    <property type="evidence" value="ECO:0007669"/>
    <property type="project" value="InterPro"/>
</dbReference>
<dbReference type="InterPro" id="IPR001611">
    <property type="entry name" value="Leu-rich_rpt"/>
</dbReference>
<evidence type="ECO:0000256" key="6">
    <source>
        <dbReference type="ARBA" id="ARBA00023136"/>
    </source>
</evidence>
<dbReference type="SMART" id="SM00255">
    <property type="entry name" value="TIR"/>
    <property type="match status" value="1"/>
</dbReference>
<evidence type="ECO:0000256" key="3">
    <source>
        <dbReference type="ARBA" id="ARBA00022692"/>
    </source>
</evidence>
<feature type="domain" description="TIR" evidence="9">
    <location>
        <begin position="598"/>
        <end position="718"/>
    </location>
</feature>
<dbReference type="GO" id="GO:0005886">
    <property type="term" value="C:plasma membrane"/>
    <property type="evidence" value="ECO:0007669"/>
    <property type="project" value="TreeGrafter"/>
</dbReference>
<accession>A0A7R9FK89</accession>
<dbReference type="SUPFAM" id="SSF52200">
    <property type="entry name" value="Toll/Interleukin receptor TIR domain"/>
    <property type="match status" value="1"/>
</dbReference>
<evidence type="ECO:0000256" key="5">
    <source>
        <dbReference type="ARBA" id="ARBA00022989"/>
    </source>
</evidence>
<dbReference type="PANTHER" id="PTHR24365:SF541">
    <property type="entry name" value="PROTEIN TOLL-RELATED"/>
    <property type="match status" value="1"/>
</dbReference>
<evidence type="ECO:0000313" key="10">
    <source>
        <dbReference type="EMBL" id="CAD7455135.1"/>
    </source>
</evidence>
<evidence type="ECO:0000256" key="2">
    <source>
        <dbReference type="ARBA" id="ARBA00009634"/>
    </source>
</evidence>
<dbReference type="PROSITE" id="PS50104">
    <property type="entry name" value="TIR"/>
    <property type="match status" value="1"/>
</dbReference>
<comment type="similarity">
    <text evidence="2">Belongs to the Toll-like receptor family.</text>
</comment>
<dbReference type="PROSITE" id="PS51450">
    <property type="entry name" value="LRR"/>
    <property type="match status" value="1"/>
</dbReference>
<proteinExistence type="inferred from homology"/>
<keyword evidence="3 8" id="KW-0812">Transmembrane</keyword>
<protein>
    <recommendedName>
        <fullName evidence="9">TIR domain-containing protein</fullName>
    </recommendedName>
</protein>
<evidence type="ECO:0000256" key="7">
    <source>
        <dbReference type="SAM" id="MobiDB-lite"/>
    </source>
</evidence>
<dbReference type="AlphaFoldDB" id="A0A7R9FK89"/>
<dbReference type="Gene3D" id="3.40.50.10140">
    <property type="entry name" value="Toll/interleukin-1 receptor homology (TIR) domain"/>
    <property type="match status" value="1"/>
</dbReference>
<evidence type="ECO:0000256" key="1">
    <source>
        <dbReference type="ARBA" id="ARBA00004167"/>
    </source>
</evidence>
<keyword evidence="5 8" id="KW-1133">Transmembrane helix</keyword>
<gene>
    <name evidence="10" type="ORF">TTEB3V08_LOCUS3216</name>
</gene>
<feature type="transmembrane region" description="Helical" evidence="8">
    <location>
        <begin position="545"/>
        <end position="570"/>
    </location>
</feature>
<reference evidence="10" key="1">
    <citation type="submission" date="2020-11" db="EMBL/GenBank/DDBJ databases">
        <authorList>
            <person name="Tran Van P."/>
        </authorList>
    </citation>
    <scope>NUCLEOTIDE SEQUENCE</scope>
</reference>
<organism evidence="10">
    <name type="scientific">Timema tahoe</name>
    <dbReference type="NCBI Taxonomy" id="61484"/>
    <lineage>
        <taxon>Eukaryota</taxon>
        <taxon>Metazoa</taxon>
        <taxon>Ecdysozoa</taxon>
        <taxon>Arthropoda</taxon>
        <taxon>Hexapoda</taxon>
        <taxon>Insecta</taxon>
        <taxon>Pterygota</taxon>
        <taxon>Neoptera</taxon>
        <taxon>Polyneoptera</taxon>
        <taxon>Phasmatodea</taxon>
        <taxon>Timematodea</taxon>
        <taxon>Timematoidea</taxon>
        <taxon>Timematidae</taxon>
        <taxon>Timema</taxon>
    </lineage>
</organism>
<dbReference type="Gene3D" id="3.80.10.10">
    <property type="entry name" value="Ribonuclease Inhibitor"/>
    <property type="match status" value="2"/>
</dbReference>
<sequence>MCDPQISLHYDPFAGVYDNVTYNYIRLDSRFNFYHYGLDESELIPEEDNSDIVRLCLGLHHVHLVRMPETNIEKEPITDPDWNFQIINHKGLEFFRNFPVFEINATFRVEDAVGVLRVNKTCWEEIKVRGQCWEETRSFKDCIHEILIKERMNKAMRHNNPFSQTFWDDVFEFFLDEMKGVFSKFHIHFEHASENVIGEWFFWMTRHIEMYDFRMRSPNWGHLSKEWLWVKPNLTKLDLEGNGINSIDTEILTAAPNISLLNLRGNKFLKLPKEIFNYSEIEELDISMDSLKDVEEFFIDRKFDSFPKLHTFKMAHAKIKNPKLLVPLLKRNKERFYNLRTIDLNFCGLDSLDEQPDIFEEQEGLKELYLRGNIIVQSPNLKLHPSAKLDILDMSYNNFTYPGDMISEGQVKYLDMSTNNVTDWSNKDIWRLGHNKLIFNRTKTVNLSINTIPVVTNEMGLSLQELEAVDLGDNPIDCSNCSMPQFKDWLQTVNNVSEPRLKILFLNDPIDDFYCMRPTSAREANQKVSTIEFDNTPCLEKPPNLVLLIGVPLASIASLMLLMWVILYAYRYEATYLMHLLKIRKGMKDASGKSDGDYKYDAFVCYNGSDRTFVVGELLPTLENGPEKYKLCLHERDFPLGSFITHNIIEAMQNSRFTIVVLTDSFVQSQVSDSRFTIVVLTDSFVQSQFSTISHFSFGADEENCSVEILSSGLKYLEHSTVVIWLTCLCIGVGGARGTILAGTPPYVRCNPIAALYSLQFNKGCHQTRHIHFNVPSGCGTASFSEISTPSKDSYDLKRETTHSEMSTPSKDSYDLKRETTHFTPRRHSRNRLDSQRQADQEFDSQSSVLRIKTCIGGQAVSRVTLALDWIVSDGEIRVQILVKCTEVDFTYVVSAHWVGTALMETQFAQLLSSQKKQEVDKKTTMTQEKSGSVKVWPNATEHDWRVCPL</sequence>
<dbReference type="InterPro" id="IPR035897">
    <property type="entry name" value="Toll_tir_struct_dom_sf"/>
</dbReference>
<dbReference type="InterPro" id="IPR000157">
    <property type="entry name" value="TIR_dom"/>
</dbReference>
<name>A0A7R9FK89_9NEOP</name>
<dbReference type="GO" id="GO:0038023">
    <property type="term" value="F:signaling receptor activity"/>
    <property type="evidence" value="ECO:0007669"/>
    <property type="project" value="TreeGrafter"/>
</dbReference>
<keyword evidence="6 8" id="KW-0472">Membrane</keyword>
<dbReference type="PANTHER" id="PTHR24365">
    <property type="entry name" value="TOLL-LIKE RECEPTOR"/>
    <property type="match status" value="1"/>
</dbReference>
<evidence type="ECO:0000259" key="9">
    <source>
        <dbReference type="PROSITE" id="PS50104"/>
    </source>
</evidence>
<dbReference type="SUPFAM" id="SSF52058">
    <property type="entry name" value="L domain-like"/>
    <property type="match status" value="1"/>
</dbReference>
<dbReference type="EMBL" id="OE000822">
    <property type="protein sequence ID" value="CAD7455135.1"/>
    <property type="molecule type" value="Genomic_DNA"/>
</dbReference>
<feature type="compositionally biased region" description="Basic and acidic residues" evidence="7">
    <location>
        <begin position="793"/>
        <end position="803"/>
    </location>
</feature>
<feature type="compositionally biased region" description="Basic and acidic residues" evidence="7">
    <location>
        <begin position="812"/>
        <end position="821"/>
    </location>
</feature>
<feature type="region of interest" description="Disordered" evidence="7">
    <location>
        <begin position="789"/>
        <end position="840"/>
    </location>
</feature>
<dbReference type="Pfam" id="PF01582">
    <property type="entry name" value="TIR"/>
    <property type="match status" value="1"/>
</dbReference>